<evidence type="ECO:0000313" key="8">
    <source>
        <dbReference type="Proteomes" id="UP001586593"/>
    </source>
</evidence>
<dbReference type="Gene3D" id="3.40.50.300">
    <property type="entry name" value="P-loop containing nucleotide triphosphate hydrolases"/>
    <property type="match status" value="1"/>
</dbReference>
<reference evidence="7 8" key="1">
    <citation type="journal article" date="2024" name="Commun. Biol.">
        <title>Comparative genomic analysis of thermophilic fungi reveals convergent evolutionary adaptations and gene losses.</title>
        <authorList>
            <person name="Steindorff A.S."/>
            <person name="Aguilar-Pontes M.V."/>
            <person name="Robinson A.J."/>
            <person name="Andreopoulos B."/>
            <person name="LaButti K."/>
            <person name="Kuo A."/>
            <person name="Mondo S."/>
            <person name="Riley R."/>
            <person name="Otillar R."/>
            <person name="Haridas S."/>
            <person name="Lipzen A."/>
            <person name="Grimwood J."/>
            <person name="Schmutz J."/>
            <person name="Clum A."/>
            <person name="Reid I.D."/>
            <person name="Moisan M.C."/>
            <person name="Butler G."/>
            <person name="Nguyen T.T.M."/>
            <person name="Dewar K."/>
            <person name="Conant G."/>
            <person name="Drula E."/>
            <person name="Henrissat B."/>
            <person name="Hansel C."/>
            <person name="Singer S."/>
            <person name="Hutchinson M.I."/>
            <person name="de Vries R.P."/>
            <person name="Natvig D.O."/>
            <person name="Powell A.J."/>
            <person name="Tsang A."/>
            <person name="Grigoriev I.V."/>
        </authorList>
    </citation>
    <scope>NUCLEOTIDE SEQUENCE [LARGE SCALE GENOMIC DNA]</scope>
    <source>
        <strain evidence="7 8">ATCC 24622</strain>
    </source>
</reference>
<dbReference type="SUPFAM" id="SSF53474">
    <property type="entry name" value="alpha/beta-Hydrolases"/>
    <property type="match status" value="1"/>
</dbReference>
<evidence type="ECO:0000259" key="6">
    <source>
        <dbReference type="Pfam" id="PF24883"/>
    </source>
</evidence>
<dbReference type="PANTHER" id="PTHR48182:SF3">
    <property type="entry name" value="DUF676 DOMAIN-CONTAINING PROTEIN"/>
    <property type="match status" value="1"/>
</dbReference>
<keyword evidence="4" id="KW-1133">Transmembrane helix</keyword>
<dbReference type="Pfam" id="PF24883">
    <property type="entry name" value="NPHP3_N"/>
    <property type="match status" value="1"/>
</dbReference>
<dbReference type="InterPro" id="IPR056884">
    <property type="entry name" value="NPHP3-like_N"/>
</dbReference>
<dbReference type="SUPFAM" id="SSF52540">
    <property type="entry name" value="P-loop containing nucleoside triphosphate hydrolases"/>
    <property type="match status" value="1"/>
</dbReference>
<evidence type="ECO:0000313" key="7">
    <source>
        <dbReference type="EMBL" id="KAL1856821.1"/>
    </source>
</evidence>
<evidence type="ECO:0000256" key="1">
    <source>
        <dbReference type="ARBA" id="ARBA00007920"/>
    </source>
</evidence>
<evidence type="ECO:0000259" key="5">
    <source>
        <dbReference type="Pfam" id="PF05057"/>
    </source>
</evidence>
<evidence type="ECO:0000256" key="4">
    <source>
        <dbReference type="SAM" id="Phobius"/>
    </source>
</evidence>
<sequence length="659" mass="75912">MTFSAFLGWPVMTALLAIIILSAYWGASALAYQHVRQRRRARPDDLVLLYPGKGDDLEFDIVAVHGLGANPETTWTRRRDEPRPHRVGRGCDSSKGKRNRYQSAGPEDGKGSSQSREPEQPTDRTNWLRDHGFLRTDFKRCRVLSFAYDADWFLDASVDTAKNKGVQLLRKLDEFRQRTKKKPPIIFIGHSFGGIVIKHAFCRANKDDEYRAIFKKTAGILFLGTPHQGSSVSWLGGWLARLTYFSGSDAILLNLLEHHSSQLSDLRDEFSKAVALPVRDSRLTLYSFFETRKSYLYGIPLGMIVGRDSATIEGSTLVPISRDHSGLNKCRSRQDVLYKEICMAIRKIRDICKQRIQRDNKIRKWVGGPDCRGHISHHKLTRKKLGQYGNLDSWLREPSEFKAWMDDSGNTRPTFWLRGCVGTGKTSLSSQVIEWLWDFHIREEQHMVYYYCSEDVSCDDVLRSLLLQLALSPDGTAVDRLVAARYEPGNRPRQLVMDEETHELWEKLVHQHTRVVIVVDGLDECKEPLKLLHTLRRIHTGSKQKDRLFLSSRMHIQVGDKFKDFRGVVIDQSGTREDMTKYINQEVHHSERRLLNGAYPDLERRLAVAQARRSQRMFRWAELQLAIQFLEDCPFEEVEDVEEEVATLEVDEQGLPYPL</sequence>
<keyword evidence="8" id="KW-1185">Reference proteome</keyword>
<name>A0ABR3W9N8_9PEZI</name>
<proteinExistence type="inferred from homology"/>
<evidence type="ECO:0000256" key="3">
    <source>
        <dbReference type="SAM" id="MobiDB-lite"/>
    </source>
</evidence>
<feature type="domain" description="Nephrocystin 3-like N-terminal" evidence="6">
    <location>
        <begin position="393"/>
        <end position="553"/>
    </location>
</feature>
<dbReference type="PANTHER" id="PTHR48182">
    <property type="entry name" value="PROTEIN SERAC1"/>
    <property type="match status" value="1"/>
</dbReference>
<gene>
    <name evidence="7" type="ORF">VTK73DRAFT_8221</name>
</gene>
<evidence type="ECO:0008006" key="9">
    <source>
        <dbReference type="Google" id="ProtNLM"/>
    </source>
</evidence>
<feature type="compositionally biased region" description="Basic and acidic residues" evidence="3">
    <location>
        <begin position="75"/>
        <end position="84"/>
    </location>
</feature>
<keyword evidence="2" id="KW-0677">Repeat</keyword>
<dbReference type="InterPro" id="IPR027417">
    <property type="entry name" value="P-loop_NTPase"/>
</dbReference>
<feature type="compositionally biased region" description="Basic and acidic residues" evidence="3">
    <location>
        <begin position="116"/>
        <end position="126"/>
    </location>
</feature>
<dbReference type="Proteomes" id="UP001586593">
    <property type="component" value="Unassembled WGS sequence"/>
</dbReference>
<dbReference type="Gene3D" id="3.40.50.1820">
    <property type="entry name" value="alpha/beta hydrolase"/>
    <property type="match status" value="1"/>
</dbReference>
<protein>
    <recommendedName>
        <fullName evidence="9">NACHT domain-containing protein</fullName>
    </recommendedName>
</protein>
<dbReference type="InterPro" id="IPR007751">
    <property type="entry name" value="DUF676_lipase-like"/>
</dbReference>
<feature type="region of interest" description="Disordered" evidence="3">
    <location>
        <begin position="72"/>
        <end position="126"/>
    </location>
</feature>
<dbReference type="Pfam" id="PF05057">
    <property type="entry name" value="DUF676"/>
    <property type="match status" value="1"/>
</dbReference>
<accession>A0ABR3W9N8</accession>
<dbReference type="InterPro" id="IPR052374">
    <property type="entry name" value="SERAC1"/>
</dbReference>
<evidence type="ECO:0000256" key="2">
    <source>
        <dbReference type="ARBA" id="ARBA00022737"/>
    </source>
</evidence>
<keyword evidence="4" id="KW-0812">Transmembrane</keyword>
<dbReference type="InterPro" id="IPR029058">
    <property type="entry name" value="AB_hydrolase_fold"/>
</dbReference>
<organism evidence="7 8">
    <name type="scientific">Phialemonium thermophilum</name>
    <dbReference type="NCBI Taxonomy" id="223376"/>
    <lineage>
        <taxon>Eukaryota</taxon>
        <taxon>Fungi</taxon>
        <taxon>Dikarya</taxon>
        <taxon>Ascomycota</taxon>
        <taxon>Pezizomycotina</taxon>
        <taxon>Sordariomycetes</taxon>
        <taxon>Sordariomycetidae</taxon>
        <taxon>Cephalothecales</taxon>
        <taxon>Cephalothecaceae</taxon>
        <taxon>Phialemonium</taxon>
    </lineage>
</organism>
<comment type="caution">
    <text evidence="7">The sequence shown here is derived from an EMBL/GenBank/DDBJ whole genome shotgun (WGS) entry which is preliminary data.</text>
</comment>
<comment type="similarity">
    <text evidence="1">Belongs to the putative lipase ROG1 family.</text>
</comment>
<feature type="transmembrane region" description="Helical" evidence="4">
    <location>
        <begin position="6"/>
        <end position="32"/>
    </location>
</feature>
<feature type="domain" description="DUF676" evidence="5">
    <location>
        <begin position="165"/>
        <end position="231"/>
    </location>
</feature>
<keyword evidence="4" id="KW-0472">Membrane</keyword>
<dbReference type="EMBL" id="JAZHXJ010000585">
    <property type="protein sequence ID" value="KAL1856821.1"/>
    <property type="molecule type" value="Genomic_DNA"/>
</dbReference>